<gene>
    <name evidence="3" type="ORF">BTUL_0002g00350</name>
</gene>
<keyword evidence="4" id="KW-1185">Reference proteome</keyword>
<evidence type="ECO:0000256" key="2">
    <source>
        <dbReference type="SAM" id="MobiDB-lite"/>
    </source>
</evidence>
<reference evidence="3 4" key="1">
    <citation type="submission" date="2017-12" db="EMBL/GenBank/DDBJ databases">
        <title>Comparative genomics of Botrytis spp.</title>
        <authorList>
            <person name="Valero-Jimenez C.A."/>
            <person name="Tapia P."/>
            <person name="Veloso J."/>
            <person name="Silva-Moreno E."/>
            <person name="Staats M."/>
            <person name="Valdes J.H."/>
            <person name="Van Kan J.A.L."/>
        </authorList>
    </citation>
    <scope>NUCLEOTIDE SEQUENCE [LARGE SCALE GENOMIC DNA]</scope>
    <source>
        <strain evidence="3 4">Bt9001</strain>
    </source>
</reference>
<dbReference type="EMBL" id="PQXH01000002">
    <property type="protein sequence ID" value="TGO19792.1"/>
    <property type="molecule type" value="Genomic_DNA"/>
</dbReference>
<keyword evidence="1" id="KW-0175">Coiled coil</keyword>
<evidence type="ECO:0000313" key="4">
    <source>
        <dbReference type="Proteomes" id="UP000297777"/>
    </source>
</evidence>
<dbReference type="Proteomes" id="UP000297777">
    <property type="component" value="Unassembled WGS sequence"/>
</dbReference>
<feature type="compositionally biased region" description="Polar residues" evidence="2">
    <location>
        <begin position="15"/>
        <end position="34"/>
    </location>
</feature>
<protein>
    <submittedName>
        <fullName evidence="3">Uncharacterized protein</fullName>
    </submittedName>
</protein>
<organism evidence="3 4">
    <name type="scientific">Botrytis tulipae</name>
    <dbReference type="NCBI Taxonomy" id="87230"/>
    <lineage>
        <taxon>Eukaryota</taxon>
        <taxon>Fungi</taxon>
        <taxon>Dikarya</taxon>
        <taxon>Ascomycota</taxon>
        <taxon>Pezizomycotina</taxon>
        <taxon>Leotiomycetes</taxon>
        <taxon>Helotiales</taxon>
        <taxon>Sclerotiniaceae</taxon>
        <taxon>Botrytis</taxon>
    </lineage>
</organism>
<feature type="region of interest" description="Disordered" evidence="2">
    <location>
        <begin position="1"/>
        <end position="37"/>
    </location>
</feature>
<evidence type="ECO:0000256" key="1">
    <source>
        <dbReference type="SAM" id="Coils"/>
    </source>
</evidence>
<comment type="caution">
    <text evidence="3">The sequence shown here is derived from an EMBL/GenBank/DDBJ whole genome shotgun (WGS) entry which is preliminary data.</text>
</comment>
<dbReference type="OrthoDB" id="3560118at2759"/>
<evidence type="ECO:0000313" key="3">
    <source>
        <dbReference type="EMBL" id="TGO19792.1"/>
    </source>
</evidence>
<dbReference type="AlphaFoldDB" id="A0A4Z1FAA0"/>
<accession>A0A4Z1FAA0</accession>
<name>A0A4Z1FAA0_9HELO</name>
<feature type="coiled-coil region" evidence="1">
    <location>
        <begin position="43"/>
        <end position="84"/>
    </location>
</feature>
<proteinExistence type="predicted"/>
<sequence length="127" mass="14426">MSTHNAQLPDLHGSSPISYTPQESSSNDTSNPDAQSPAALETISQLRAQNTQLQEKNIELRIQNAQLQAEAESTEIRIQNAQLQSEAENHVAISEMQDRFAQQLKQEQPEYGWYFCIVCALIFWFCR</sequence>